<evidence type="ECO:0000313" key="2">
    <source>
        <dbReference type="EMBL" id="POV96370.1"/>
    </source>
</evidence>
<comment type="caution">
    <text evidence="2">The sequence shown here is derived from an EMBL/GenBank/DDBJ whole genome shotgun (WGS) entry which is preliminary data.</text>
</comment>
<sequence>MLAVTSLIVLTIVACGFAAADLRADQKKYCTFSCGVHIYNNIDRDRLEGGCASITSRDSYGIPIQWTIKKASKTDRHDKYFNCIGADADFGSCCSPGSIVVPRNPQQPVMTLDGYSSYPNICSDARAFDVALGDPKDCMKS</sequence>
<dbReference type="Proteomes" id="UP000239156">
    <property type="component" value="Unassembled WGS sequence"/>
</dbReference>
<feature type="chain" id="PRO_5015690559" description="Secreted protein" evidence="1">
    <location>
        <begin position="19"/>
        <end position="141"/>
    </location>
</feature>
<name>A0A2S4UGG7_9BASI</name>
<keyword evidence="1" id="KW-0732">Signal</keyword>
<dbReference type="VEuPathDB" id="FungiDB:PSHT_10221"/>
<protein>
    <recommendedName>
        <fullName evidence="4">Secreted protein</fullName>
    </recommendedName>
</protein>
<keyword evidence="3" id="KW-1185">Reference proteome</keyword>
<dbReference type="VEuPathDB" id="FungiDB:PSTT_15684"/>
<dbReference type="EMBL" id="PKSL01000300">
    <property type="protein sequence ID" value="POV96370.1"/>
    <property type="molecule type" value="Genomic_DNA"/>
</dbReference>
<accession>A0A2S4UGG7</accession>
<dbReference type="AlphaFoldDB" id="A0A2S4UGG7"/>
<evidence type="ECO:0008006" key="4">
    <source>
        <dbReference type="Google" id="ProtNLM"/>
    </source>
</evidence>
<evidence type="ECO:0000313" key="3">
    <source>
        <dbReference type="Proteomes" id="UP000239156"/>
    </source>
</evidence>
<gene>
    <name evidence="2" type="ORF">PSTT_15684</name>
</gene>
<feature type="signal peptide" evidence="1">
    <location>
        <begin position="1"/>
        <end position="18"/>
    </location>
</feature>
<evidence type="ECO:0000256" key="1">
    <source>
        <dbReference type="SAM" id="SignalP"/>
    </source>
</evidence>
<proteinExistence type="predicted"/>
<organism evidence="2 3">
    <name type="scientific">Puccinia striiformis</name>
    <dbReference type="NCBI Taxonomy" id="27350"/>
    <lineage>
        <taxon>Eukaryota</taxon>
        <taxon>Fungi</taxon>
        <taxon>Dikarya</taxon>
        <taxon>Basidiomycota</taxon>
        <taxon>Pucciniomycotina</taxon>
        <taxon>Pucciniomycetes</taxon>
        <taxon>Pucciniales</taxon>
        <taxon>Pucciniaceae</taxon>
        <taxon>Puccinia</taxon>
    </lineage>
</organism>
<reference evidence="2" key="1">
    <citation type="submission" date="2017-12" db="EMBL/GenBank/DDBJ databases">
        <title>Gene loss provides genomic basis for host adaptation in cereal stripe rust fungi.</title>
        <authorList>
            <person name="Xia C."/>
        </authorList>
    </citation>
    <scope>NUCLEOTIDE SEQUENCE [LARGE SCALE GENOMIC DNA]</scope>
    <source>
        <strain evidence="2">93-210</strain>
    </source>
</reference>